<name>A0A0P9DQD1_9CHLR</name>
<accession>A0A0P9DQD1</accession>
<evidence type="ECO:0000313" key="1">
    <source>
        <dbReference type="EMBL" id="KPV52391.1"/>
    </source>
</evidence>
<feature type="non-terminal residue" evidence="1">
    <location>
        <position position="136"/>
    </location>
</feature>
<keyword evidence="2" id="KW-1185">Reference proteome</keyword>
<dbReference type="EMBL" id="LJCR01000561">
    <property type="protein sequence ID" value="KPV52391.1"/>
    <property type="molecule type" value="Genomic_DNA"/>
</dbReference>
<dbReference type="AlphaFoldDB" id="A0A0P9DQD1"/>
<organism evidence="1 2">
    <name type="scientific">Kouleothrix aurantiaca</name>
    <dbReference type="NCBI Taxonomy" id="186479"/>
    <lineage>
        <taxon>Bacteria</taxon>
        <taxon>Bacillati</taxon>
        <taxon>Chloroflexota</taxon>
        <taxon>Chloroflexia</taxon>
        <taxon>Chloroflexales</taxon>
        <taxon>Roseiflexineae</taxon>
        <taxon>Roseiflexaceae</taxon>
        <taxon>Kouleothrix</taxon>
    </lineage>
</organism>
<sequence>MRRCGRCNAPARAWAALTPEQFETFPSVAALMAYLRMCVRSTIIDCARVQRNQDRLRQIEGGMACHPGEEAVSRIACGELWKLLDALVDAPQERIVLREAVINGVPPRQILTQHPAVFADINAVYAAKRNLLERLR</sequence>
<proteinExistence type="predicted"/>
<dbReference type="Proteomes" id="UP000050509">
    <property type="component" value="Unassembled WGS sequence"/>
</dbReference>
<protein>
    <submittedName>
        <fullName evidence="1">Uncharacterized protein</fullName>
    </submittedName>
</protein>
<reference evidence="1 2" key="1">
    <citation type="submission" date="2015-09" db="EMBL/GenBank/DDBJ databases">
        <title>Draft genome sequence of Kouleothrix aurantiaca JCM 19913.</title>
        <authorList>
            <person name="Hemp J."/>
        </authorList>
    </citation>
    <scope>NUCLEOTIDE SEQUENCE [LARGE SCALE GENOMIC DNA]</scope>
    <source>
        <strain evidence="1 2">COM-B</strain>
    </source>
</reference>
<evidence type="ECO:0000313" key="2">
    <source>
        <dbReference type="Proteomes" id="UP000050509"/>
    </source>
</evidence>
<gene>
    <name evidence="1" type="ORF">SE17_15785</name>
</gene>
<comment type="caution">
    <text evidence="1">The sequence shown here is derived from an EMBL/GenBank/DDBJ whole genome shotgun (WGS) entry which is preliminary data.</text>
</comment>